<dbReference type="SMART" id="SM00903">
    <property type="entry name" value="Flavin_Reduct"/>
    <property type="match status" value="1"/>
</dbReference>
<gene>
    <name evidence="3" type="ORF">SAMN05443665_1026101</name>
</gene>
<dbReference type="Pfam" id="PF01613">
    <property type="entry name" value="Flavin_Reduct"/>
    <property type="match status" value="1"/>
</dbReference>
<dbReference type="InterPro" id="IPR050268">
    <property type="entry name" value="NADH-dep_flavin_reductase"/>
</dbReference>
<dbReference type="PANTHER" id="PTHR30466:SF1">
    <property type="entry name" value="FMN REDUCTASE (NADH) RUTF"/>
    <property type="match status" value="1"/>
</dbReference>
<accession>A0A239MAC3</accession>
<dbReference type="Gene3D" id="2.30.110.10">
    <property type="entry name" value="Electron Transport, Fmn-binding Protein, Chain A"/>
    <property type="match status" value="1"/>
</dbReference>
<dbReference type="OrthoDB" id="9792858at2"/>
<feature type="domain" description="Flavin reductase like" evidence="2">
    <location>
        <begin position="19"/>
        <end position="163"/>
    </location>
</feature>
<dbReference type="RefSeq" id="WP_089328546.1">
    <property type="nucleotide sequence ID" value="NZ_FZOR01000026.1"/>
</dbReference>
<organism evidence="3 4">
    <name type="scientific">Actinomadura meyerae</name>
    <dbReference type="NCBI Taxonomy" id="240840"/>
    <lineage>
        <taxon>Bacteria</taxon>
        <taxon>Bacillati</taxon>
        <taxon>Actinomycetota</taxon>
        <taxon>Actinomycetes</taxon>
        <taxon>Streptosporangiales</taxon>
        <taxon>Thermomonosporaceae</taxon>
        <taxon>Actinomadura</taxon>
    </lineage>
</organism>
<evidence type="ECO:0000313" key="4">
    <source>
        <dbReference type="Proteomes" id="UP000198318"/>
    </source>
</evidence>
<sequence>MTEVLPNLALDPARFRQALAHHAAGVVVVTAASGGEPAGLTATSFSSVSLDPPLVAFYVDRSSTTWPALRAAGRFAVNILAGDQADLASRFARRGIDRFAPPTAWQADEHGTPLLDGACAHLLCTPHDTIVLGDHILVVGLVTGADLHTGGRPLLYHRGRFGRFLPYRRTP</sequence>
<dbReference type="PANTHER" id="PTHR30466">
    <property type="entry name" value="FLAVIN REDUCTASE"/>
    <property type="match status" value="1"/>
</dbReference>
<dbReference type="AlphaFoldDB" id="A0A239MAC3"/>
<evidence type="ECO:0000256" key="1">
    <source>
        <dbReference type="ARBA" id="ARBA00023002"/>
    </source>
</evidence>
<keyword evidence="1" id="KW-0560">Oxidoreductase</keyword>
<dbReference type="GO" id="GO:0010181">
    <property type="term" value="F:FMN binding"/>
    <property type="evidence" value="ECO:0007669"/>
    <property type="project" value="InterPro"/>
</dbReference>
<dbReference type="InterPro" id="IPR002563">
    <property type="entry name" value="Flavin_Rdtase-like_dom"/>
</dbReference>
<name>A0A239MAC3_9ACTN</name>
<proteinExistence type="predicted"/>
<dbReference type="SUPFAM" id="SSF50475">
    <property type="entry name" value="FMN-binding split barrel"/>
    <property type="match status" value="1"/>
</dbReference>
<dbReference type="EMBL" id="FZOR01000026">
    <property type="protein sequence ID" value="SNT39033.1"/>
    <property type="molecule type" value="Genomic_DNA"/>
</dbReference>
<keyword evidence="4" id="KW-1185">Reference proteome</keyword>
<dbReference type="GO" id="GO:0042602">
    <property type="term" value="F:riboflavin reductase (NADPH) activity"/>
    <property type="evidence" value="ECO:0007669"/>
    <property type="project" value="TreeGrafter"/>
</dbReference>
<dbReference type="Proteomes" id="UP000198318">
    <property type="component" value="Unassembled WGS sequence"/>
</dbReference>
<protein>
    <submittedName>
        <fullName evidence="3">NADH-FMN oxidoreductase RutF, flavin reductase (DIM6/NTAB) family</fullName>
    </submittedName>
</protein>
<dbReference type="InterPro" id="IPR012349">
    <property type="entry name" value="Split_barrel_FMN-bd"/>
</dbReference>
<evidence type="ECO:0000259" key="2">
    <source>
        <dbReference type="SMART" id="SM00903"/>
    </source>
</evidence>
<reference evidence="3 4" key="1">
    <citation type="submission" date="2017-06" db="EMBL/GenBank/DDBJ databases">
        <authorList>
            <person name="Kim H.J."/>
            <person name="Triplett B.A."/>
        </authorList>
    </citation>
    <scope>NUCLEOTIDE SEQUENCE [LARGE SCALE GENOMIC DNA]</scope>
    <source>
        <strain evidence="3 4">DSM 44715</strain>
    </source>
</reference>
<evidence type="ECO:0000313" key="3">
    <source>
        <dbReference type="EMBL" id="SNT39033.1"/>
    </source>
</evidence>